<evidence type="ECO:0000256" key="19">
    <source>
        <dbReference type="ARBA" id="ARBA00025833"/>
    </source>
</evidence>
<keyword evidence="14" id="KW-0333">Golgi apparatus</keyword>
<dbReference type="CDD" id="cd04819">
    <property type="entry name" value="PA_2"/>
    <property type="match status" value="1"/>
</dbReference>
<dbReference type="PANTHER" id="PTHR12053">
    <property type="entry name" value="PROTEASE FAMILY M28 PLASMA GLUTAMATE CARBOXYPEPTIDASE-RELATED"/>
    <property type="match status" value="1"/>
</dbReference>
<evidence type="ECO:0000256" key="3">
    <source>
        <dbReference type="ARBA" id="ARBA00004555"/>
    </source>
</evidence>
<dbReference type="Pfam" id="PF02225">
    <property type="entry name" value="PA"/>
    <property type="match status" value="1"/>
</dbReference>
<sequence>MDGADDSDGDRDHDRERDGNHDATLERALGRAWTDDRAWELLTRLTELPHRMGGSAGERRAAEIVRETFSAVGLEDVRLEEFPMQRWERGTTAFTVLGGDPATGATDDRRDDENGDADGDATDAGRVERSFEAIALPYAPPAEVEGPLVDVGHGTPAEIEDADLEGAIALASTTTPEGQRFVHRMEKFGHAVDAGAEAFVFANHVPGQLPPTGALKFNAEAAVPGIGVSAETGDWLSEYAERGTRARIRFDAETREGSSQNVYGKLGPETDEEVVVVAHYDAHDITEGALDNGCGIATVAAASEILADIEDALECTVRIVGVGCEEIGLLGAEALADRLDLESVRAVVNVDGAGRFRNLRALSHGSEPLADLAEDVASEAGQPVVREPDPHPFSDHWPFLRASVPSLQLHSEPPEGRERGRGWGHTTADTRDKVDPRNLREHAMLTALLVRELTHRSVPRIDEEALRERLREQEYEPGMRAAEIWPPTWD</sequence>
<feature type="region of interest" description="Disordered" evidence="21">
    <location>
        <begin position="95"/>
        <end position="125"/>
    </location>
</feature>
<dbReference type="InterPro" id="IPR039866">
    <property type="entry name" value="CPQ"/>
</dbReference>
<evidence type="ECO:0000256" key="6">
    <source>
        <dbReference type="ARBA" id="ARBA00022525"/>
    </source>
</evidence>
<comment type="caution">
    <text evidence="24">The sequence shown here is derived from an EMBL/GenBank/DDBJ whole genome shotgun (WGS) entry which is preliminary data.</text>
</comment>
<evidence type="ECO:0000256" key="15">
    <source>
        <dbReference type="ARBA" id="ARBA00023049"/>
    </source>
</evidence>
<keyword evidence="9" id="KW-0479">Metal-binding</keyword>
<evidence type="ECO:0000256" key="11">
    <source>
        <dbReference type="ARBA" id="ARBA00022801"/>
    </source>
</evidence>
<evidence type="ECO:0000256" key="7">
    <source>
        <dbReference type="ARBA" id="ARBA00022645"/>
    </source>
</evidence>
<evidence type="ECO:0000313" key="25">
    <source>
        <dbReference type="Proteomes" id="UP000283805"/>
    </source>
</evidence>
<evidence type="ECO:0000256" key="4">
    <source>
        <dbReference type="ARBA" id="ARBA00004613"/>
    </source>
</evidence>
<evidence type="ECO:0000313" key="24">
    <source>
        <dbReference type="EMBL" id="RKD93288.1"/>
    </source>
</evidence>
<reference evidence="24 25" key="1">
    <citation type="submission" date="2018-09" db="EMBL/GenBank/DDBJ databases">
        <title>Genomic Encyclopedia of Archaeal and Bacterial Type Strains, Phase II (KMG-II): from individual species to whole genera.</title>
        <authorList>
            <person name="Goeker M."/>
        </authorList>
    </citation>
    <scope>NUCLEOTIDE SEQUENCE [LARGE SCALE GENOMIC DNA]</scope>
    <source>
        <strain evidence="24 25">DSM 13151</strain>
    </source>
</reference>
<dbReference type="EMBL" id="RAPO01000003">
    <property type="protein sequence ID" value="RKD93288.1"/>
    <property type="molecule type" value="Genomic_DNA"/>
</dbReference>
<evidence type="ECO:0000256" key="14">
    <source>
        <dbReference type="ARBA" id="ARBA00023034"/>
    </source>
</evidence>
<keyword evidence="13" id="KW-0862">Zinc</keyword>
<dbReference type="GO" id="GO:0046872">
    <property type="term" value="F:metal ion binding"/>
    <property type="evidence" value="ECO:0007669"/>
    <property type="project" value="UniProtKB-KW"/>
</dbReference>
<evidence type="ECO:0000256" key="8">
    <source>
        <dbReference type="ARBA" id="ARBA00022670"/>
    </source>
</evidence>
<dbReference type="GO" id="GO:0070573">
    <property type="term" value="F:metallodipeptidase activity"/>
    <property type="evidence" value="ECO:0007669"/>
    <property type="project" value="InterPro"/>
</dbReference>
<evidence type="ECO:0000259" key="23">
    <source>
        <dbReference type="Pfam" id="PF04389"/>
    </source>
</evidence>
<dbReference type="Gene3D" id="3.50.30.30">
    <property type="match status" value="1"/>
</dbReference>
<feature type="domain" description="PA" evidence="22">
    <location>
        <begin position="144"/>
        <end position="236"/>
    </location>
</feature>
<keyword evidence="12" id="KW-0256">Endoplasmic reticulum</keyword>
<dbReference type="OrthoDB" id="34215at2157"/>
<dbReference type="InterPro" id="IPR007484">
    <property type="entry name" value="Peptidase_M28"/>
</dbReference>
<dbReference type="GO" id="GO:0006508">
    <property type="term" value="P:proteolysis"/>
    <property type="evidence" value="ECO:0007669"/>
    <property type="project" value="UniProtKB-KW"/>
</dbReference>
<dbReference type="InterPro" id="IPR046450">
    <property type="entry name" value="PA_dom_sf"/>
</dbReference>
<keyword evidence="25" id="KW-1185">Reference proteome</keyword>
<dbReference type="Gene3D" id="3.40.630.10">
    <property type="entry name" value="Zn peptidases"/>
    <property type="match status" value="1"/>
</dbReference>
<evidence type="ECO:0000256" key="21">
    <source>
        <dbReference type="SAM" id="MobiDB-lite"/>
    </source>
</evidence>
<keyword evidence="10" id="KW-0732">Signal</keyword>
<evidence type="ECO:0000256" key="1">
    <source>
        <dbReference type="ARBA" id="ARBA00004240"/>
    </source>
</evidence>
<dbReference type="Proteomes" id="UP000283805">
    <property type="component" value="Unassembled WGS sequence"/>
</dbReference>
<dbReference type="PANTHER" id="PTHR12053:SF3">
    <property type="entry name" value="CARBOXYPEPTIDASE Q"/>
    <property type="match status" value="1"/>
</dbReference>
<feature type="region of interest" description="Disordered" evidence="21">
    <location>
        <begin position="1"/>
        <end position="29"/>
    </location>
</feature>
<dbReference type="InterPro" id="IPR003137">
    <property type="entry name" value="PA_domain"/>
</dbReference>
<evidence type="ECO:0000256" key="13">
    <source>
        <dbReference type="ARBA" id="ARBA00022833"/>
    </source>
</evidence>
<keyword evidence="18" id="KW-0458">Lysosome</keyword>
<keyword evidence="15" id="KW-0482">Metalloprotease</keyword>
<name>A0A419WCR1_9EURY</name>
<keyword evidence="6" id="KW-0964">Secreted</keyword>
<accession>A0A419WCR1</accession>
<evidence type="ECO:0000256" key="9">
    <source>
        <dbReference type="ARBA" id="ARBA00022723"/>
    </source>
</evidence>
<dbReference type="SUPFAM" id="SSF53187">
    <property type="entry name" value="Zn-dependent exopeptidases"/>
    <property type="match status" value="1"/>
</dbReference>
<comment type="subcellular location">
    <subcellularLocation>
        <location evidence="1">Endoplasmic reticulum</location>
    </subcellularLocation>
    <subcellularLocation>
        <location evidence="3">Golgi apparatus</location>
    </subcellularLocation>
    <subcellularLocation>
        <location evidence="2">Lysosome</location>
    </subcellularLocation>
    <subcellularLocation>
        <location evidence="4">Secreted</location>
    </subcellularLocation>
</comment>
<evidence type="ECO:0000256" key="12">
    <source>
        <dbReference type="ARBA" id="ARBA00022824"/>
    </source>
</evidence>
<dbReference type="GO" id="GO:0005576">
    <property type="term" value="C:extracellular region"/>
    <property type="evidence" value="ECO:0007669"/>
    <property type="project" value="UniProtKB-SubCell"/>
</dbReference>
<protein>
    <recommendedName>
        <fullName evidence="5">Carboxypeptidase Q</fullName>
    </recommendedName>
    <alternativeName>
        <fullName evidence="20">Plasma glutamate carboxypeptidase</fullName>
    </alternativeName>
</protein>
<feature type="region of interest" description="Disordered" evidence="21">
    <location>
        <begin position="409"/>
        <end position="432"/>
    </location>
</feature>
<feature type="domain" description="Peptidase M28" evidence="23">
    <location>
        <begin position="261"/>
        <end position="448"/>
    </location>
</feature>
<keyword evidence="17" id="KW-0325">Glycoprotein</keyword>
<keyword evidence="7 24" id="KW-0121">Carboxypeptidase</keyword>
<evidence type="ECO:0000256" key="10">
    <source>
        <dbReference type="ARBA" id="ARBA00022729"/>
    </source>
</evidence>
<gene>
    <name evidence="24" type="ORF">ATJ93_2906</name>
</gene>
<feature type="compositionally biased region" description="Basic and acidic residues" evidence="21">
    <location>
        <begin position="10"/>
        <end position="29"/>
    </location>
</feature>
<evidence type="ECO:0000256" key="18">
    <source>
        <dbReference type="ARBA" id="ARBA00023228"/>
    </source>
</evidence>
<evidence type="ECO:0000259" key="22">
    <source>
        <dbReference type="Pfam" id="PF02225"/>
    </source>
</evidence>
<dbReference type="GO" id="GO:0005764">
    <property type="term" value="C:lysosome"/>
    <property type="evidence" value="ECO:0007669"/>
    <property type="project" value="UniProtKB-SubCell"/>
</dbReference>
<proteinExistence type="predicted"/>
<evidence type="ECO:0000256" key="2">
    <source>
        <dbReference type="ARBA" id="ARBA00004371"/>
    </source>
</evidence>
<feature type="compositionally biased region" description="Basic and acidic residues" evidence="21">
    <location>
        <begin position="412"/>
        <end position="421"/>
    </location>
</feature>
<organism evidence="24 25">
    <name type="scientific">Halopiger aswanensis</name>
    <dbReference type="NCBI Taxonomy" id="148449"/>
    <lineage>
        <taxon>Archaea</taxon>
        <taxon>Methanobacteriati</taxon>
        <taxon>Methanobacteriota</taxon>
        <taxon>Stenosarchaea group</taxon>
        <taxon>Halobacteria</taxon>
        <taxon>Halobacteriales</taxon>
        <taxon>Natrialbaceae</taxon>
        <taxon>Halopiger</taxon>
    </lineage>
</organism>
<evidence type="ECO:0000256" key="17">
    <source>
        <dbReference type="ARBA" id="ARBA00023180"/>
    </source>
</evidence>
<evidence type="ECO:0000256" key="20">
    <source>
        <dbReference type="ARBA" id="ARBA00033328"/>
    </source>
</evidence>
<keyword evidence="8" id="KW-0645">Protease</keyword>
<dbReference type="Pfam" id="PF04389">
    <property type="entry name" value="Peptidase_M28"/>
    <property type="match status" value="1"/>
</dbReference>
<dbReference type="SUPFAM" id="SSF52025">
    <property type="entry name" value="PA domain"/>
    <property type="match status" value="1"/>
</dbReference>
<comment type="subunit">
    <text evidence="19">Homodimer. The monomeric form is inactive while the homodimer is active.</text>
</comment>
<keyword evidence="16" id="KW-0865">Zymogen</keyword>
<evidence type="ECO:0000256" key="16">
    <source>
        <dbReference type="ARBA" id="ARBA00023145"/>
    </source>
</evidence>
<keyword evidence="11" id="KW-0378">Hydrolase</keyword>
<dbReference type="RefSeq" id="WP_120245326.1">
    <property type="nucleotide sequence ID" value="NZ_RAPO01000003.1"/>
</dbReference>
<evidence type="ECO:0000256" key="5">
    <source>
        <dbReference type="ARBA" id="ARBA00014116"/>
    </source>
</evidence>
<dbReference type="AlphaFoldDB" id="A0A419WCR1"/>
<dbReference type="GO" id="GO:0004180">
    <property type="term" value="F:carboxypeptidase activity"/>
    <property type="evidence" value="ECO:0007669"/>
    <property type="project" value="UniProtKB-KW"/>
</dbReference>